<keyword evidence="2" id="KW-1185">Reference proteome</keyword>
<dbReference type="EMBL" id="JAGFNK010000045">
    <property type="protein sequence ID" value="KAI9510316.1"/>
    <property type="molecule type" value="Genomic_DNA"/>
</dbReference>
<comment type="caution">
    <text evidence="1">The sequence shown here is derived from an EMBL/GenBank/DDBJ whole genome shotgun (WGS) entry which is preliminary data.</text>
</comment>
<accession>A0ACC0UGD2</accession>
<proteinExistence type="predicted"/>
<evidence type="ECO:0000313" key="1">
    <source>
        <dbReference type="EMBL" id="KAI9510316.1"/>
    </source>
</evidence>
<reference evidence="1" key="1">
    <citation type="submission" date="2021-03" db="EMBL/GenBank/DDBJ databases">
        <title>Evolutionary priming and transition to the ectomycorrhizal habit in an iconic lineage of mushroom-forming fungi: is preadaptation a requirement?</title>
        <authorList>
            <consortium name="DOE Joint Genome Institute"/>
            <person name="Looney B.P."/>
            <person name="Miyauchi S."/>
            <person name="Morin E."/>
            <person name="Drula E."/>
            <person name="Courty P.E."/>
            <person name="Chicoki N."/>
            <person name="Fauchery L."/>
            <person name="Kohler A."/>
            <person name="Kuo A."/>
            <person name="LaButti K."/>
            <person name="Pangilinan J."/>
            <person name="Lipzen A."/>
            <person name="Riley R."/>
            <person name="Andreopoulos W."/>
            <person name="He G."/>
            <person name="Johnson J."/>
            <person name="Barry K.W."/>
            <person name="Grigoriev I.V."/>
            <person name="Nagy L."/>
            <person name="Hibbett D."/>
            <person name="Henrissat B."/>
            <person name="Matheny P.B."/>
            <person name="Labbe J."/>
            <person name="Martin A.F."/>
        </authorList>
    </citation>
    <scope>NUCLEOTIDE SEQUENCE</scope>
    <source>
        <strain evidence="1">BPL698</strain>
    </source>
</reference>
<dbReference type="Proteomes" id="UP001207468">
    <property type="component" value="Unassembled WGS sequence"/>
</dbReference>
<name>A0ACC0UGD2_9AGAM</name>
<gene>
    <name evidence="1" type="ORF">F5148DRAFT_1180575</name>
</gene>
<protein>
    <submittedName>
        <fullName evidence="1">Uncharacterized protein</fullName>
    </submittedName>
</protein>
<organism evidence="1 2">
    <name type="scientific">Russula earlei</name>
    <dbReference type="NCBI Taxonomy" id="71964"/>
    <lineage>
        <taxon>Eukaryota</taxon>
        <taxon>Fungi</taxon>
        <taxon>Dikarya</taxon>
        <taxon>Basidiomycota</taxon>
        <taxon>Agaricomycotina</taxon>
        <taxon>Agaricomycetes</taxon>
        <taxon>Russulales</taxon>
        <taxon>Russulaceae</taxon>
        <taxon>Russula</taxon>
    </lineage>
</organism>
<evidence type="ECO:0000313" key="2">
    <source>
        <dbReference type="Proteomes" id="UP001207468"/>
    </source>
</evidence>
<sequence length="84" mass="9796">MVDWHSPSQLARDARKLILLVLSPPIHLQAEAFSNLIHVLFGLYLWEFCISFDFDHSFISGKRKYRWPLVTHSISSVVTASWRL</sequence>